<dbReference type="InterPro" id="IPR006204">
    <property type="entry name" value="GHMP_kinase_N_dom"/>
</dbReference>
<name>A0A0A7UWK4_9SPIR</name>
<organism evidence="3 4">
    <name type="scientific">Borreliella chilensis</name>
    <dbReference type="NCBI Taxonomy" id="1245910"/>
    <lineage>
        <taxon>Bacteria</taxon>
        <taxon>Pseudomonadati</taxon>
        <taxon>Spirochaetota</taxon>
        <taxon>Spirochaetia</taxon>
        <taxon>Spirochaetales</taxon>
        <taxon>Borreliaceae</taxon>
        <taxon>Borreliella</taxon>
    </lineage>
</organism>
<dbReference type="Pfam" id="PF00288">
    <property type="entry name" value="GHMP_kinases_N"/>
    <property type="match status" value="1"/>
</dbReference>
<gene>
    <name evidence="3" type="ORF">OY14_03440</name>
</gene>
<evidence type="ECO:0000313" key="4">
    <source>
        <dbReference type="Proteomes" id="UP000030940"/>
    </source>
</evidence>
<dbReference type="EMBL" id="CP009910">
    <property type="protein sequence ID" value="AJA90475.1"/>
    <property type="molecule type" value="Genomic_DNA"/>
</dbReference>
<keyword evidence="4" id="KW-1185">Reference proteome</keyword>
<feature type="domain" description="GHMP kinase N-terminal" evidence="2">
    <location>
        <begin position="103"/>
        <end position="164"/>
    </location>
</feature>
<dbReference type="KEGG" id="bchi:OY14_03440"/>
<evidence type="ECO:0000256" key="1">
    <source>
        <dbReference type="ARBA" id="ARBA00022777"/>
    </source>
</evidence>
<protein>
    <submittedName>
        <fullName evidence="3">Phosphomevalonate kinase</fullName>
    </submittedName>
</protein>
<dbReference type="GO" id="GO:0005524">
    <property type="term" value="F:ATP binding"/>
    <property type="evidence" value="ECO:0007669"/>
    <property type="project" value="InterPro"/>
</dbReference>
<accession>A0A0A7UWK4</accession>
<keyword evidence="1 3" id="KW-0808">Transferase</keyword>
<reference evidence="3 4" key="1">
    <citation type="journal article" date="2015" name="Genome Announc.">
        <title>Genome Sequence of Borrelia chilensis VA1, a South American Member of the Lyme Borreliosis Group.</title>
        <authorList>
            <person name="Huang W."/>
            <person name="Ojaimi C."/>
            <person name="Fallon J.T."/>
            <person name="Travisany D."/>
            <person name="Maass A."/>
            <person name="Ivanova L."/>
            <person name="Tomova A."/>
            <person name="Gonzalez-Acuna D."/>
            <person name="Godfrey H.P."/>
            <person name="Cabello F.C."/>
        </authorList>
    </citation>
    <scope>NUCLEOTIDE SEQUENCE [LARGE SCALE GENOMIC DNA]</scope>
    <source>
        <strain evidence="3 4">VA1</strain>
    </source>
</reference>
<sequence>MDLISFSVPGNLLLMGEYTILEEKGLGLAIAINKRAFFSFKKSDSWRFFSKKKEIDDFSLIENKNDFVFKMFAYLNQNYFFNLESFSYDVYIDTSNFFFNDGIKKGFGSSAVVAIGIVCGLFLISNATNVVEKDKIFRYCLEAYRHSQGGIGSGYDIATSIFGGVVKFEGGFTPKYRRLDAVEFNDFYLMQGLQAVKTTTSICEYNKHRDSILDFIFKCNLEMKKLVLSIGSSKSVLIASLKRAKELGLAIGEAIGVSAALPSSLEHLQDKCDLIKALGAGNETFLVYRPNIRAFDLSKIIPIVLEHESIKFESIKCQG</sequence>
<dbReference type="AlphaFoldDB" id="A0A0A7UWK4"/>
<dbReference type="HOGENOM" id="CLU_890454_0_0_12"/>
<dbReference type="Gene3D" id="3.30.230.10">
    <property type="match status" value="1"/>
</dbReference>
<keyword evidence="1 3" id="KW-0418">Kinase</keyword>
<evidence type="ECO:0000259" key="2">
    <source>
        <dbReference type="Pfam" id="PF00288"/>
    </source>
</evidence>
<proteinExistence type="predicted"/>
<dbReference type="InterPro" id="IPR020568">
    <property type="entry name" value="Ribosomal_Su5_D2-typ_SF"/>
</dbReference>
<dbReference type="STRING" id="1245910.OY14_03440"/>
<dbReference type="InterPro" id="IPR014721">
    <property type="entry name" value="Ribsml_uS5_D2-typ_fold_subgr"/>
</dbReference>
<dbReference type="GO" id="GO:0016301">
    <property type="term" value="F:kinase activity"/>
    <property type="evidence" value="ECO:0007669"/>
    <property type="project" value="UniProtKB-KW"/>
</dbReference>
<dbReference type="SUPFAM" id="SSF54211">
    <property type="entry name" value="Ribosomal protein S5 domain 2-like"/>
    <property type="match status" value="1"/>
</dbReference>
<evidence type="ECO:0000313" key="3">
    <source>
        <dbReference type="EMBL" id="AJA90475.1"/>
    </source>
</evidence>
<dbReference type="Proteomes" id="UP000030940">
    <property type="component" value="Chromosome"/>
</dbReference>